<gene>
    <name evidence="2" type="ORF">GV827_05905</name>
</gene>
<proteinExistence type="predicted"/>
<dbReference type="RefSeq" id="WP_164352872.1">
    <property type="nucleotide sequence ID" value="NZ_JAABNT010000003.1"/>
</dbReference>
<comment type="caution">
    <text evidence="2">The sequence shown here is derived from an EMBL/GenBank/DDBJ whole genome shotgun (WGS) entry which is preliminary data.</text>
</comment>
<name>A0A6P0CBS4_9RHOB</name>
<keyword evidence="3" id="KW-1185">Reference proteome</keyword>
<dbReference type="GO" id="GO:0003676">
    <property type="term" value="F:nucleic acid binding"/>
    <property type="evidence" value="ECO:0007669"/>
    <property type="project" value="InterPro"/>
</dbReference>
<evidence type="ECO:0000313" key="3">
    <source>
        <dbReference type="Proteomes" id="UP000468591"/>
    </source>
</evidence>
<sequence length="597" mass="67890">MNLFDEAIARRRNEKGGLDWLSDWQVNSANMTASAIIIMAEGFETGPLYVPMPTGSGKTTGAIWGIIRFAKDFPDQRLCFMTLYKDSVDEVYKSLVEELGNDVVGHYHGDAAVDKDDELAKRIIVLTHQFIQYNQGALDDRDLFVVDEAIYATGEATLKLEHFNQARSWATSHNIYPDEFTKLANFANELDRQLQDSDKKYIAASRSGDLSWAQTIAFDLKLTDYSQTTAYRGVLVANQRFCEALLQGLVFLSRGNIDRDRYDPIYSAAVLGIPNLEKTIVLSATGGMVYDIAGSFKQDSQSKAYWAPPSYEQLKLVHLSGPDLPPYYDSWIGQDKKDKVVRYIDWVLSNVKEDTIYMTMPKKVLDGCLRDYLGQLTKGELEYPISVTKHGKQIKVSHHARSVGSNAFAECKAVVYLWDNHLPQDAAVRRFHTLANEEITDKALEEANKRRLVGNYERIREAQYIDNMMQQIGRGSVRNIDKNAVAGEMTAYVHTTADRFIRLAVQYRDCETDVLEYEGQETGEPTGRIDRIVWYLKQQNRRADVPLSEVQEALNFNIRDYKNGLQNSLDLQMLGYRFEPGKKGKGNQGKFVWTRDN</sequence>
<reference evidence="2 3" key="1">
    <citation type="submission" date="2020-01" db="EMBL/GenBank/DDBJ databases">
        <title>Sulfitobacter sediminilitoris sp. nov., isolated from a tidal flat.</title>
        <authorList>
            <person name="Park S."/>
            <person name="Yoon J.-H."/>
        </authorList>
    </citation>
    <scope>NUCLEOTIDE SEQUENCE [LARGE SCALE GENOMIC DNA]</scope>
    <source>
        <strain evidence="2 3">JBTF-M27</strain>
    </source>
</reference>
<protein>
    <recommendedName>
        <fullName evidence="1">DEAD/DEAH-box helicase domain-containing protein</fullName>
    </recommendedName>
</protein>
<dbReference type="InterPro" id="IPR027417">
    <property type="entry name" value="P-loop_NTPase"/>
</dbReference>
<evidence type="ECO:0000259" key="1">
    <source>
        <dbReference type="Pfam" id="PF00270"/>
    </source>
</evidence>
<dbReference type="GO" id="GO:0005524">
    <property type="term" value="F:ATP binding"/>
    <property type="evidence" value="ECO:0007669"/>
    <property type="project" value="InterPro"/>
</dbReference>
<feature type="domain" description="DEAD/DEAH-box helicase" evidence="1">
    <location>
        <begin position="48"/>
        <end position="149"/>
    </location>
</feature>
<dbReference type="InterPro" id="IPR011545">
    <property type="entry name" value="DEAD/DEAH_box_helicase_dom"/>
</dbReference>
<evidence type="ECO:0000313" key="2">
    <source>
        <dbReference type="EMBL" id="NEK21933.1"/>
    </source>
</evidence>
<dbReference type="Gene3D" id="3.40.50.300">
    <property type="entry name" value="P-loop containing nucleotide triphosphate hydrolases"/>
    <property type="match status" value="1"/>
</dbReference>
<dbReference type="EMBL" id="JAABNT010000003">
    <property type="protein sequence ID" value="NEK21933.1"/>
    <property type="molecule type" value="Genomic_DNA"/>
</dbReference>
<organism evidence="2 3">
    <name type="scientific">Sulfitobacter sediminilitoris</name>
    <dbReference type="NCBI Taxonomy" id="2698830"/>
    <lineage>
        <taxon>Bacteria</taxon>
        <taxon>Pseudomonadati</taxon>
        <taxon>Pseudomonadota</taxon>
        <taxon>Alphaproteobacteria</taxon>
        <taxon>Rhodobacterales</taxon>
        <taxon>Roseobacteraceae</taxon>
        <taxon>Sulfitobacter</taxon>
    </lineage>
</organism>
<dbReference type="AlphaFoldDB" id="A0A6P0CBS4"/>
<dbReference type="SUPFAM" id="SSF52540">
    <property type="entry name" value="P-loop containing nucleoside triphosphate hydrolases"/>
    <property type="match status" value="1"/>
</dbReference>
<dbReference type="Pfam" id="PF00270">
    <property type="entry name" value="DEAD"/>
    <property type="match status" value="1"/>
</dbReference>
<accession>A0A6P0CBS4</accession>
<dbReference type="Proteomes" id="UP000468591">
    <property type="component" value="Unassembled WGS sequence"/>
</dbReference>